<dbReference type="CDD" id="cd06171">
    <property type="entry name" value="Sigma70_r4"/>
    <property type="match status" value="1"/>
</dbReference>
<sequence>MQEQSVSDSKAITVNAVGQLYVDHHHWLVCWLRKKLGAVHHADDFAHDTFLRILLAPDSKILREPKAYLAATATNLMIDAARRRKLEQAYLESLMLISEDRYEFSAEQYQEAIETLNLLASMLGGLPDKPRRAFLMSQFEDLSYVEIADKLGVSVSMVKQYLAKVMVHCYTLMHRMP</sequence>
<dbReference type="InterPro" id="IPR013325">
    <property type="entry name" value="RNA_pol_sigma_r2"/>
</dbReference>
<organism evidence="7 8">
    <name type="scientific">Methylobacillus rhizosphaerae</name>
    <dbReference type="NCBI Taxonomy" id="551994"/>
    <lineage>
        <taxon>Bacteria</taxon>
        <taxon>Pseudomonadati</taxon>
        <taxon>Pseudomonadota</taxon>
        <taxon>Betaproteobacteria</taxon>
        <taxon>Nitrosomonadales</taxon>
        <taxon>Methylophilaceae</taxon>
        <taxon>Methylobacillus</taxon>
    </lineage>
</organism>
<feature type="domain" description="RNA polymerase sigma-70 region 2" evidence="5">
    <location>
        <begin position="20"/>
        <end position="85"/>
    </location>
</feature>
<evidence type="ECO:0000256" key="4">
    <source>
        <dbReference type="ARBA" id="ARBA00023163"/>
    </source>
</evidence>
<evidence type="ECO:0000313" key="8">
    <source>
        <dbReference type="Proteomes" id="UP000198305"/>
    </source>
</evidence>
<evidence type="ECO:0000256" key="3">
    <source>
        <dbReference type="ARBA" id="ARBA00023082"/>
    </source>
</evidence>
<proteinExistence type="inferred from homology"/>
<dbReference type="InterPro" id="IPR039425">
    <property type="entry name" value="RNA_pol_sigma-70-like"/>
</dbReference>
<keyword evidence="4" id="KW-0804">Transcription</keyword>
<dbReference type="NCBIfam" id="TIGR02937">
    <property type="entry name" value="sigma70-ECF"/>
    <property type="match status" value="1"/>
</dbReference>
<comment type="similarity">
    <text evidence="1">Belongs to the sigma-70 factor family. ECF subfamily.</text>
</comment>
<evidence type="ECO:0000259" key="5">
    <source>
        <dbReference type="Pfam" id="PF04542"/>
    </source>
</evidence>
<keyword evidence="8" id="KW-1185">Reference proteome</keyword>
<dbReference type="Pfam" id="PF08281">
    <property type="entry name" value="Sigma70_r4_2"/>
    <property type="match status" value="1"/>
</dbReference>
<dbReference type="OrthoDB" id="8536462at2"/>
<dbReference type="AlphaFoldDB" id="A0A238YE16"/>
<accession>A0A238YE16</accession>
<dbReference type="EMBL" id="FZOA01000002">
    <property type="protein sequence ID" value="SNR69192.1"/>
    <property type="molecule type" value="Genomic_DNA"/>
</dbReference>
<dbReference type="SUPFAM" id="SSF88946">
    <property type="entry name" value="Sigma2 domain of RNA polymerase sigma factors"/>
    <property type="match status" value="1"/>
</dbReference>
<keyword evidence="2" id="KW-0805">Transcription regulation</keyword>
<dbReference type="PANTHER" id="PTHR43133:SF63">
    <property type="entry name" value="RNA POLYMERASE SIGMA FACTOR FECI-RELATED"/>
    <property type="match status" value="1"/>
</dbReference>
<protein>
    <submittedName>
        <fullName evidence="7">RNA polymerase sigma-70 factor, ECF subfamily</fullName>
    </submittedName>
</protein>
<evidence type="ECO:0000259" key="6">
    <source>
        <dbReference type="Pfam" id="PF08281"/>
    </source>
</evidence>
<feature type="domain" description="RNA polymerase sigma factor 70 region 4 type 2" evidence="6">
    <location>
        <begin position="118"/>
        <end position="169"/>
    </location>
</feature>
<evidence type="ECO:0000313" key="7">
    <source>
        <dbReference type="EMBL" id="SNR69192.1"/>
    </source>
</evidence>
<dbReference type="InterPro" id="IPR013249">
    <property type="entry name" value="RNA_pol_sigma70_r4_t2"/>
</dbReference>
<dbReference type="RefSeq" id="WP_089374673.1">
    <property type="nucleotide sequence ID" value="NZ_FZOA01000002.1"/>
</dbReference>
<dbReference type="InterPro" id="IPR036388">
    <property type="entry name" value="WH-like_DNA-bd_sf"/>
</dbReference>
<dbReference type="Proteomes" id="UP000198305">
    <property type="component" value="Unassembled WGS sequence"/>
</dbReference>
<evidence type="ECO:0000256" key="1">
    <source>
        <dbReference type="ARBA" id="ARBA00010641"/>
    </source>
</evidence>
<dbReference type="Pfam" id="PF04542">
    <property type="entry name" value="Sigma70_r2"/>
    <property type="match status" value="1"/>
</dbReference>
<dbReference type="SUPFAM" id="SSF88659">
    <property type="entry name" value="Sigma3 and sigma4 domains of RNA polymerase sigma factors"/>
    <property type="match status" value="1"/>
</dbReference>
<dbReference type="GO" id="GO:0006352">
    <property type="term" value="P:DNA-templated transcription initiation"/>
    <property type="evidence" value="ECO:0007669"/>
    <property type="project" value="InterPro"/>
</dbReference>
<name>A0A238YE16_9PROT</name>
<evidence type="ECO:0000256" key="2">
    <source>
        <dbReference type="ARBA" id="ARBA00023015"/>
    </source>
</evidence>
<dbReference type="PANTHER" id="PTHR43133">
    <property type="entry name" value="RNA POLYMERASE ECF-TYPE SIGMA FACTO"/>
    <property type="match status" value="1"/>
</dbReference>
<dbReference type="InterPro" id="IPR007627">
    <property type="entry name" value="RNA_pol_sigma70_r2"/>
</dbReference>
<dbReference type="InterPro" id="IPR013324">
    <property type="entry name" value="RNA_pol_sigma_r3/r4-like"/>
</dbReference>
<dbReference type="Gene3D" id="1.10.1740.10">
    <property type="match status" value="1"/>
</dbReference>
<dbReference type="InterPro" id="IPR014284">
    <property type="entry name" value="RNA_pol_sigma-70_dom"/>
</dbReference>
<dbReference type="GO" id="GO:0003677">
    <property type="term" value="F:DNA binding"/>
    <property type="evidence" value="ECO:0007669"/>
    <property type="project" value="InterPro"/>
</dbReference>
<dbReference type="GO" id="GO:0016987">
    <property type="term" value="F:sigma factor activity"/>
    <property type="evidence" value="ECO:0007669"/>
    <property type="project" value="UniProtKB-KW"/>
</dbReference>
<gene>
    <name evidence="7" type="ORF">SAMN05192560_0519</name>
</gene>
<dbReference type="Gene3D" id="1.10.10.10">
    <property type="entry name" value="Winged helix-like DNA-binding domain superfamily/Winged helix DNA-binding domain"/>
    <property type="match status" value="1"/>
</dbReference>
<keyword evidence="3" id="KW-0731">Sigma factor</keyword>
<reference evidence="8" key="1">
    <citation type="submission" date="2017-06" db="EMBL/GenBank/DDBJ databases">
        <authorList>
            <person name="Varghese N."/>
            <person name="Submissions S."/>
        </authorList>
    </citation>
    <scope>NUCLEOTIDE SEQUENCE [LARGE SCALE GENOMIC DNA]</scope>
    <source>
        <strain evidence="8">Ca-68</strain>
    </source>
</reference>